<dbReference type="Gene3D" id="3.40.250.10">
    <property type="entry name" value="Rhodanese-like domain"/>
    <property type="match status" value="1"/>
</dbReference>
<evidence type="ECO:0000313" key="2">
    <source>
        <dbReference type="EMBL" id="MBE9608981.1"/>
    </source>
</evidence>
<dbReference type="AlphaFoldDB" id="A0A8J7K1B1"/>
<dbReference type="GO" id="GO:0004792">
    <property type="term" value="F:thiosulfate-cyanide sulfurtransferase activity"/>
    <property type="evidence" value="ECO:0007669"/>
    <property type="project" value="TreeGrafter"/>
</dbReference>
<dbReference type="SMART" id="SM00450">
    <property type="entry name" value="RHOD"/>
    <property type="match status" value="1"/>
</dbReference>
<dbReference type="InterPro" id="IPR036873">
    <property type="entry name" value="Rhodanese-like_dom_sf"/>
</dbReference>
<name>A0A8J7K1B1_9NEIS</name>
<gene>
    <name evidence="2" type="ORF">INR99_06450</name>
</gene>
<keyword evidence="3" id="KW-1185">Reference proteome</keyword>
<reference evidence="2 3" key="1">
    <citation type="submission" date="2020-10" db="EMBL/GenBank/DDBJ databases">
        <title>The genome sequence of Chitinilyticum litopenaei 4Y14.</title>
        <authorList>
            <person name="Liu Y."/>
        </authorList>
    </citation>
    <scope>NUCLEOTIDE SEQUENCE [LARGE SCALE GENOMIC DNA]</scope>
    <source>
        <strain evidence="2 3">4Y14</strain>
    </source>
</reference>
<feature type="domain" description="Rhodanese" evidence="1">
    <location>
        <begin position="37"/>
        <end position="139"/>
    </location>
</feature>
<dbReference type="Pfam" id="PF00581">
    <property type="entry name" value="Rhodanese"/>
    <property type="match status" value="1"/>
</dbReference>
<dbReference type="EMBL" id="JADFUA010000003">
    <property type="protein sequence ID" value="MBE9608981.1"/>
    <property type="molecule type" value="Genomic_DNA"/>
</dbReference>
<proteinExistence type="predicted"/>
<accession>A0A8J7K1B1</accession>
<dbReference type="PROSITE" id="PS50206">
    <property type="entry name" value="RHODANESE_3"/>
    <property type="match status" value="1"/>
</dbReference>
<protein>
    <submittedName>
        <fullName evidence="2">Rhodanese-like domain-containing protein</fullName>
    </submittedName>
</protein>
<comment type="caution">
    <text evidence="2">The sequence shown here is derived from an EMBL/GenBank/DDBJ whole genome shotgun (WGS) entry which is preliminary data.</text>
</comment>
<dbReference type="Proteomes" id="UP000604481">
    <property type="component" value="Unassembled WGS sequence"/>
</dbReference>
<dbReference type="PANTHER" id="PTHR44086">
    <property type="entry name" value="THIOSULFATE SULFURTRANSFERASE RDL2, MITOCHONDRIAL-RELATED"/>
    <property type="match status" value="1"/>
</dbReference>
<dbReference type="PANTHER" id="PTHR44086:SF10">
    <property type="entry name" value="THIOSULFATE SULFURTRANSFERASE_RHODANESE-LIKE DOMAIN-CONTAINING PROTEIN 3"/>
    <property type="match status" value="1"/>
</dbReference>
<sequence length="153" mass="16755">MSELNQIFQRAQARAGEAGLPYSGAVTPAEAFALLQGLPNVRIVDVRSSAEWQWVGVVPGAELVAWREWDPLHGMQPNPHFLQQLQTRVDRENVVLFLCRSGARSHDAAALAAQHGYSEAYNILEGFEGDKDGAQHRGALNGWQAAGLPWQQG</sequence>
<evidence type="ECO:0000259" key="1">
    <source>
        <dbReference type="PROSITE" id="PS50206"/>
    </source>
</evidence>
<organism evidence="2 3">
    <name type="scientific">Chitinilyticum piscinae</name>
    <dbReference type="NCBI Taxonomy" id="2866724"/>
    <lineage>
        <taxon>Bacteria</taxon>
        <taxon>Pseudomonadati</taxon>
        <taxon>Pseudomonadota</taxon>
        <taxon>Betaproteobacteria</taxon>
        <taxon>Neisseriales</taxon>
        <taxon>Chitinibacteraceae</taxon>
        <taxon>Chitinilyticum</taxon>
    </lineage>
</organism>
<dbReference type="CDD" id="cd01522">
    <property type="entry name" value="RHOD_1"/>
    <property type="match status" value="1"/>
</dbReference>
<dbReference type="RefSeq" id="WP_194115504.1">
    <property type="nucleotide sequence ID" value="NZ_JADFUA010000003.1"/>
</dbReference>
<dbReference type="SUPFAM" id="SSF52821">
    <property type="entry name" value="Rhodanese/Cell cycle control phosphatase"/>
    <property type="match status" value="1"/>
</dbReference>
<evidence type="ECO:0000313" key="3">
    <source>
        <dbReference type="Proteomes" id="UP000604481"/>
    </source>
</evidence>
<dbReference type="InterPro" id="IPR001763">
    <property type="entry name" value="Rhodanese-like_dom"/>
</dbReference>